<comment type="caution">
    <text evidence="1">The sequence shown here is derived from an EMBL/GenBank/DDBJ whole genome shotgun (WGS) entry which is preliminary data.</text>
</comment>
<dbReference type="AlphaFoldDB" id="J9FVH5"/>
<organism evidence="1">
    <name type="scientific">gut metagenome</name>
    <dbReference type="NCBI Taxonomy" id="749906"/>
    <lineage>
        <taxon>unclassified sequences</taxon>
        <taxon>metagenomes</taxon>
        <taxon>organismal metagenomes</taxon>
    </lineage>
</organism>
<sequence length="55" mass="6304">MTICWSCWSVVWTTLCSAWDSQRPVLRLVSSPLMVTSWLMASAWTSPLIRLSRAM</sequence>
<protein>
    <submittedName>
        <fullName evidence="1">Uncharacterized protein</fullName>
    </submittedName>
</protein>
<gene>
    <name evidence="1" type="ORF">EVA_13374</name>
</gene>
<dbReference type="EMBL" id="AMCI01004224">
    <property type="protein sequence ID" value="EJW98518.1"/>
    <property type="molecule type" value="Genomic_DNA"/>
</dbReference>
<accession>J9FVH5</accession>
<reference evidence="1" key="1">
    <citation type="journal article" date="2012" name="PLoS ONE">
        <title>Gene sets for utilization of primary and secondary nutrition supplies in the distal gut of endangered iberian lynx.</title>
        <authorList>
            <person name="Alcaide M."/>
            <person name="Messina E."/>
            <person name="Richter M."/>
            <person name="Bargiela R."/>
            <person name="Peplies J."/>
            <person name="Huws S.A."/>
            <person name="Newbold C.J."/>
            <person name="Golyshin P.N."/>
            <person name="Simon M.A."/>
            <person name="Lopez G."/>
            <person name="Yakimov M.M."/>
            <person name="Ferrer M."/>
        </authorList>
    </citation>
    <scope>NUCLEOTIDE SEQUENCE</scope>
</reference>
<evidence type="ECO:0000313" key="1">
    <source>
        <dbReference type="EMBL" id="EJW98518.1"/>
    </source>
</evidence>
<proteinExistence type="predicted"/>
<name>J9FVH5_9ZZZZ</name>